<keyword evidence="1" id="KW-0808">Transferase</keyword>
<evidence type="ECO:0000313" key="2">
    <source>
        <dbReference type="Proteomes" id="UP000019666"/>
    </source>
</evidence>
<sequence length="63" mass="7106">MSEVVERLKAFVEYAKALKDEKGEAQVFCDRLFQAFGHKGYKEAGATLEARQTKAGGQRQEVR</sequence>
<dbReference type="RefSeq" id="WP_156362714.1">
    <property type="nucleotide sequence ID" value="NZ_KK088559.1"/>
</dbReference>
<dbReference type="STRING" id="442562.Rumeso_02338"/>
<dbReference type="GO" id="GO:0008168">
    <property type="term" value="F:methyltransferase activity"/>
    <property type="evidence" value="ECO:0007669"/>
    <property type="project" value="UniProtKB-KW"/>
</dbReference>
<accession>A0A017HQX3</accession>
<protein>
    <submittedName>
        <fullName evidence="1">Type II restriction enzyme, methylase subunit YeeA</fullName>
    </submittedName>
</protein>
<dbReference type="GO" id="GO:0032259">
    <property type="term" value="P:methylation"/>
    <property type="evidence" value="ECO:0007669"/>
    <property type="project" value="UniProtKB-KW"/>
</dbReference>
<comment type="caution">
    <text evidence="1">The sequence shown here is derived from an EMBL/GenBank/DDBJ whole genome shotgun (WGS) entry which is preliminary data.</text>
</comment>
<dbReference type="HOGENOM" id="CLU_2883159_0_0_5"/>
<keyword evidence="1" id="KW-0489">Methyltransferase</keyword>
<name>A0A017HQX3_9RHOB</name>
<dbReference type="AlphaFoldDB" id="A0A017HQX3"/>
<proteinExistence type="predicted"/>
<dbReference type="OrthoDB" id="32195at2"/>
<gene>
    <name evidence="1" type="ORF">Rumeso_02338</name>
</gene>
<dbReference type="PATRIC" id="fig|442562.3.peg.2309"/>
<dbReference type="Proteomes" id="UP000019666">
    <property type="component" value="Unassembled WGS sequence"/>
</dbReference>
<keyword evidence="2" id="KW-1185">Reference proteome</keyword>
<dbReference type="EMBL" id="AOSK01000059">
    <property type="protein sequence ID" value="EYD76149.1"/>
    <property type="molecule type" value="Genomic_DNA"/>
</dbReference>
<organism evidence="1 2">
    <name type="scientific">Rubellimicrobium mesophilum DSM 19309</name>
    <dbReference type="NCBI Taxonomy" id="442562"/>
    <lineage>
        <taxon>Bacteria</taxon>
        <taxon>Pseudomonadati</taxon>
        <taxon>Pseudomonadota</taxon>
        <taxon>Alphaproteobacteria</taxon>
        <taxon>Rhodobacterales</taxon>
        <taxon>Roseobacteraceae</taxon>
        <taxon>Rubellimicrobium</taxon>
    </lineage>
</organism>
<evidence type="ECO:0000313" key="1">
    <source>
        <dbReference type="EMBL" id="EYD76149.1"/>
    </source>
</evidence>
<reference evidence="1 2" key="1">
    <citation type="submission" date="2013-02" db="EMBL/GenBank/DDBJ databases">
        <authorList>
            <person name="Fiebig A."/>
            <person name="Goeker M."/>
            <person name="Klenk H.-P.P."/>
        </authorList>
    </citation>
    <scope>NUCLEOTIDE SEQUENCE [LARGE SCALE GENOMIC DNA]</scope>
    <source>
        <strain evidence="1 2">DSM 19309</strain>
    </source>
</reference>